<dbReference type="Pfam" id="PF00931">
    <property type="entry name" value="NB-ARC"/>
    <property type="match status" value="1"/>
</dbReference>
<evidence type="ECO:0000256" key="1">
    <source>
        <dbReference type="ARBA" id="ARBA00002074"/>
    </source>
</evidence>
<dbReference type="InterPro" id="IPR032675">
    <property type="entry name" value="LRR_dom_sf"/>
</dbReference>
<evidence type="ECO:0000313" key="14">
    <source>
        <dbReference type="EMBL" id="CDP11636.1"/>
    </source>
</evidence>
<gene>
    <name evidence="14" type="ORF">GSCOC_T00034025001</name>
</gene>
<keyword evidence="8" id="KW-0547">Nucleotide-binding</keyword>
<dbReference type="Pfam" id="PF18052">
    <property type="entry name" value="Rx_N"/>
    <property type="match status" value="1"/>
</dbReference>
<comment type="function">
    <text evidence="1">Confers resistance to late blight (Phytophthora infestans) races carrying the avirulence gene Avr1. Resistance proteins guard the plant against pathogens that contain an appropriate avirulence protein via an indirect interaction with this avirulence protein. That triggers a defense system including the hypersensitive response, which restricts the pathogen growth.</text>
</comment>
<accession>A0A068UT95</accession>
<sequence length="984" mass="112752">MPRQIEALYRSSSAEDFIGNKVRDALYKFLVNAMLFKAKALVLKLLDSDASLIVPMKRLIGTLHEALVFLIESTLSQPKENEEDEKQILTYIEAVAARVISLCNSFSADQTTEEAVTKMDFWLSDSLEIIQLLTPKFKELYLQIPRLRFPKTPQLGFVEFLLQKLRQLLRQKLDSVQHVIHQIESIHEDLEILMSFFRHSLKQGIGNQEHEDLRTHLIVLAYEAECVIDSIVIGGSAEWNHLPWLYHVSQEIRHMKMQVIDLHEKESCDVGNCIAPQTLWPSLPQASITNIEEEVVVLNDQQQVLINKLTRGSSRRDVVSIVGMPGIGTTLAFKVYNDPEVVCYFHIRAWCRVSQAYSRRSLLLDILRHIIELNDTILAMSNEDLDLVLYKHLKKNRYLIFMDDMWSIRAWDDFKISFPDDGNGSRILMTSRLCDVVSKVTPECNLLSLRLLSDDESWELLKLKICLQESYPEELFEVGTEIARNCKGLPLSVVAIAGILNSTSKEYESWKQIAECLDSLIVGDQQTRCMDILELSYKNLPGDLKACFLYFTALEEDKEISVSKLIRLWMAEGFIQKEASNSLEGLAKDYLMDLIGRSLIIVTKRRSMGGVKACRVHDIVRCLCLLKSKEENFLELVSDSMTYEKYRLCVHASRKHFFMSRPSGPDVRSLLFYATTDTYPRWPYDTLFISKNFKLLKVLDLECVNMGTSFANGIELLVQLHYLAVGGDIDSIPSSLANLQNLGTFLVKGLKCKVTIPDSIWTMTSLRHLHVENHATFALQDGKIGSSCELSNLGLPNLQKLSCIFSKSWDNSKKCNQFPRLEDMTHLESLKISYIGRSVSSGEFCFPLSPRKLTLSTFFLRWDHISTIGCLENLEVLKLLSITFESTQWEMQDGEFPELKFLKLHNSNIVDWNASCDHLPNLQQLVLQKCDNLREVPIDFVDITTLQVIEVQRCGDSVEELVRRLKEEEQIRYGTEHLKVLIHH</sequence>
<dbReference type="Gene3D" id="1.10.10.10">
    <property type="entry name" value="Winged helix-like DNA-binding domain superfamily/Winged helix DNA-binding domain"/>
    <property type="match status" value="1"/>
</dbReference>
<dbReference type="InterPro" id="IPR058922">
    <property type="entry name" value="WHD_DRP"/>
</dbReference>
<dbReference type="Gene3D" id="3.40.50.300">
    <property type="entry name" value="P-loop containing nucleotide triphosphate hydrolases"/>
    <property type="match status" value="1"/>
</dbReference>
<keyword evidence="10" id="KW-0067">ATP-binding</keyword>
<dbReference type="SUPFAM" id="SSF52540">
    <property type="entry name" value="P-loop containing nucleoside triphosphate hydrolases"/>
    <property type="match status" value="1"/>
</dbReference>
<evidence type="ECO:0000256" key="9">
    <source>
        <dbReference type="ARBA" id="ARBA00022821"/>
    </source>
</evidence>
<dbReference type="GO" id="GO:0009626">
    <property type="term" value="P:plant-type hypersensitive response"/>
    <property type="evidence" value="ECO:0007669"/>
    <property type="project" value="UniProtKB-KW"/>
</dbReference>
<keyword evidence="9" id="KW-0611">Plant defense</keyword>
<reference evidence="15" key="1">
    <citation type="journal article" date="2014" name="Science">
        <title>The coffee genome provides insight into the convergent evolution of caffeine biosynthesis.</title>
        <authorList>
            <person name="Denoeud F."/>
            <person name="Carretero-Paulet L."/>
            <person name="Dereeper A."/>
            <person name="Droc G."/>
            <person name="Guyot R."/>
            <person name="Pietrella M."/>
            <person name="Zheng C."/>
            <person name="Alberti A."/>
            <person name="Anthony F."/>
            <person name="Aprea G."/>
            <person name="Aury J.M."/>
            <person name="Bento P."/>
            <person name="Bernard M."/>
            <person name="Bocs S."/>
            <person name="Campa C."/>
            <person name="Cenci A."/>
            <person name="Combes M.C."/>
            <person name="Crouzillat D."/>
            <person name="Da Silva C."/>
            <person name="Daddiego L."/>
            <person name="De Bellis F."/>
            <person name="Dussert S."/>
            <person name="Garsmeur O."/>
            <person name="Gayraud T."/>
            <person name="Guignon V."/>
            <person name="Jahn K."/>
            <person name="Jamilloux V."/>
            <person name="Joet T."/>
            <person name="Labadie K."/>
            <person name="Lan T."/>
            <person name="Leclercq J."/>
            <person name="Lepelley M."/>
            <person name="Leroy T."/>
            <person name="Li L.T."/>
            <person name="Librado P."/>
            <person name="Lopez L."/>
            <person name="Munoz A."/>
            <person name="Noel B."/>
            <person name="Pallavicini A."/>
            <person name="Perrotta G."/>
            <person name="Poncet V."/>
            <person name="Pot D."/>
            <person name="Priyono X."/>
            <person name="Rigoreau M."/>
            <person name="Rouard M."/>
            <person name="Rozas J."/>
            <person name="Tranchant-Dubreuil C."/>
            <person name="VanBuren R."/>
            <person name="Zhang Q."/>
            <person name="Andrade A.C."/>
            <person name="Argout X."/>
            <person name="Bertrand B."/>
            <person name="de Kochko A."/>
            <person name="Graziosi G."/>
            <person name="Henry R.J."/>
            <person name="Jayarama X."/>
            <person name="Ming R."/>
            <person name="Nagai C."/>
            <person name="Rounsley S."/>
            <person name="Sankoff D."/>
            <person name="Giuliano G."/>
            <person name="Albert V.A."/>
            <person name="Wincker P."/>
            <person name="Lashermes P."/>
        </authorList>
    </citation>
    <scope>NUCLEOTIDE SEQUENCE [LARGE SCALE GENOMIC DNA]</scope>
    <source>
        <strain evidence="15">cv. DH200-94</strain>
    </source>
</reference>
<dbReference type="InterPro" id="IPR036388">
    <property type="entry name" value="WH-like_DNA-bd_sf"/>
</dbReference>
<dbReference type="Proteomes" id="UP000295252">
    <property type="component" value="Chromosome III"/>
</dbReference>
<feature type="domain" description="NB-ARC" evidence="11">
    <location>
        <begin position="303"/>
        <end position="465"/>
    </location>
</feature>
<keyword evidence="15" id="KW-1185">Reference proteome</keyword>
<name>A0A068UT95_COFCA</name>
<dbReference type="PhylomeDB" id="A0A068UT95"/>
<evidence type="ECO:0000256" key="2">
    <source>
        <dbReference type="ARBA" id="ARBA00004496"/>
    </source>
</evidence>
<keyword evidence="5" id="KW-0433">Leucine-rich repeat</keyword>
<proteinExistence type="inferred from homology"/>
<comment type="subcellular location">
    <subcellularLocation>
        <location evidence="2">Cytoplasm</location>
    </subcellularLocation>
</comment>
<evidence type="ECO:0000313" key="15">
    <source>
        <dbReference type="Proteomes" id="UP000295252"/>
    </source>
</evidence>
<evidence type="ECO:0000259" key="13">
    <source>
        <dbReference type="Pfam" id="PF23559"/>
    </source>
</evidence>
<feature type="domain" description="Disease resistance N-terminal" evidence="12">
    <location>
        <begin position="157"/>
        <end position="233"/>
    </location>
</feature>
<dbReference type="EMBL" id="HG739141">
    <property type="protein sequence ID" value="CDP11636.1"/>
    <property type="molecule type" value="Genomic_DNA"/>
</dbReference>
<dbReference type="Gramene" id="CDP11636">
    <property type="protein sequence ID" value="CDP11636"/>
    <property type="gene ID" value="GSCOC_T00034025001"/>
</dbReference>
<dbReference type="InterPro" id="IPR002182">
    <property type="entry name" value="NB-ARC"/>
</dbReference>
<feature type="domain" description="Disease resistance protein winged helix" evidence="13">
    <location>
        <begin position="556"/>
        <end position="621"/>
    </location>
</feature>
<dbReference type="GO" id="GO:0005737">
    <property type="term" value="C:cytoplasm"/>
    <property type="evidence" value="ECO:0007669"/>
    <property type="project" value="UniProtKB-SubCell"/>
</dbReference>
<keyword evidence="6" id="KW-0381">Hypersensitive response</keyword>
<organism evidence="14 15">
    <name type="scientific">Coffea canephora</name>
    <name type="common">Robusta coffee</name>
    <dbReference type="NCBI Taxonomy" id="49390"/>
    <lineage>
        <taxon>Eukaryota</taxon>
        <taxon>Viridiplantae</taxon>
        <taxon>Streptophyta</taxon>
        <taxon>Embryophyta</taxon>
        <taxon>Tracheophyta</taxon>
        <taxon>Spermatophyta</taxon>
        <taxon>Magnoliopsida</taxon>
        <taxon>eudicotyledons</taxon>
        <taxon>Gunneridae</taxon>
        <taxon>Pentapetalae</taxon>
        <taxon>asterids</taxon>
        <taxon>lamiids</taxon>
        <taxon>Gentianales</taxon>
        <taxon>Rubiaceae</taxon>
        <taxon>Ixoroideae</taxon>
        <taxon>Gardenieae complex</taxon>
        <taxon>Bertiereae - Coffeeae clade</taxon>
        <taxon>Coffeeae</taxon>
        <taxon>Coffea</taxon>
    </lineage>
</organism>
<dbReference type="Gene3D" id="1.20.5.4130">
    <property type="match status" value="1"/>
</dbReference>
<evidence type="ECO:0008006" key="16">
    <source>
        <dbReference type="Google" id="ProtNLM"/>
    </source>
</evidence>
<keyword evidence="7" id="KW-0677">Repeat</keyword>
<evidence type="ECO:0000259" key="11">
    <source>
        <dbReference type="Pfam" id="PF00931"/>
    </source>
</evidence>
<dbReference type="SUPFAM" id="SSF52058">
    <property type="entry name" value="L domain-like"/>
    <property type="match status" value="1"/>
</dbReference>
<comment type="similarity">
    <text evidence="3">Belongs to the disease resistance NB-LRR family.</text>
</comment>
<dbReference type="InterPro" id="IPR041118">
    <property type="entry name" value="Rx_N"/>
</dbReference>
<dbReference type="FunFam" id="1.10.10.10:FF:000322">
    <property type="entry name" value="Probable disease resistance protein At1g63360"/>
    <property type="match status" value="1"/>
</dbReference>
<dbReference type="PANTHER" id="PTHR23155">
    <property type="entry name" value="DISEASE RESISTANCE PROTEIN RP"/>
    <property type="match status" value="1"/>
</dbReference>
<dbReference type="PRINTS" id="PR00364">
    <property type="entry name" value="DISEASERSIST"/>
</dbReference>
<dbReference type="GO" id="GO:0043531">
    <property type="term" value="F:ADP binding"/>
    <property type="evidence" value="ECO:0007669"/>
    <property type="project" value="InterPro"/>
</dbReference>
<dbReference type="Pfam" id="PF23559">
    <property type="entry name" value="WHD_DRP"/>
    <property type="match status" value="1"/>
</dbReference>
<dbReference type="GO" id="GO:0051607">
    <property type="term" value="P:defense response to virus"/>
    <property type="evidence" value="ECO:0007669"/>
    <property type="project" value="UniProtKB-ARBA"/>
</dbReference>
<dbReference type="STRING" id="49390.A0A068UT95"/>
<dbReference type="AlphaFoldDB" id="A0A068UT95"/>
<dbReference type="InterPro" id="IPR044974">
    <property type="entry name" value="Disease_R_plants"/>
</dbReference>
<evidence type="ECO:0000256" key="3">
    <source>
        <dbReference type="ARBA" id="ARBA00008894"/>
    </source>
</evidence>
<evidence type="ECO:0000259" key="12">
    <source>
        <dbReference type="Pfam" id="PF18052"/>
    </source>
</evidence>
<keyword evidence="4" id="KW-0963">Cytoplasm</keyword>
<dbReference type="Gene3D" id="3.80.10.10">
    <property type="entry name" value="Ribonuclease Inhibitor"/>
    <property type="match status" value="1"/>
</dbReference>
<evidence type="ECO:0000256" key="10">
    <source>
        <dbReference type="ARBA" id="ARBA00022840"/>
    </source>
</evidence>
<dbReference type="GO" id="GO:0005524">
    <property type="term" value="F:ATP binding"/>
    <property type="evidence" value="ECO:0007669"/>
    <property type="project" value="UniProtKB-KW"/>
</dbReference>
<dbReference type="FunFam" id="3.40.50.300:FF:001091">
    <property type="entry name" value="Probable disease resistance protein At1g61300"/>
    <property type="match status" value="1"/>
</dbReference>
<dbReference type="InterPro" id="IPR027417">
    <property type="entry name" value="P-loop_NTPase"/>
</dbReference>
<dbReference type="OMA" id="LAKSWEN"/>
<protein>
    <recommendedName>
        <fullName evidence="16">NB-ARC domain-containing protein</fullName>
    </recommendedName>
</protein>
<dbReference type="Gene3D" id="1.10.8.430">
    <property type="entry name" value="Helical domain of apoptotic protease-activating factors"/>
    <property type="match status" value="1"/>
</dbReference>
<dbReference type="InParanoid" id="A0A068UT95"/>
<evidence type="ECO:0000256" key="5">
    <source>
        <dbReference type="ARBA" id="ARBA00022614"/>
    </source>
</evidence>
<evidence type="ECO:0000256" key="4">
    <source>
        <dbReference type="ARBA" id="ARBA00022490"/>
    </source>
</evidence>
<dbReference type="PANTHER" id="PTHR23155:SF1152">
    <property type="entry name" value="AAA+ ATPASE DOMAIN-CONTAINING PROTEIN"/>
    <property type="match status" value="1"/>
</dbReference>
<evidence type="ECO:0000256" key="6">
    <source>
        <dbReference type="ARBA" id="ARBA00022667"/>
    </source>
</evidence>
<evidence type="ECO:0000256" key="8">
    <source>
        <dbReference type="ARBA" id="ARBA00022741"/>
    </source>
</evidence>
<evidence type="ECO:0000256" key="7">
    <source>
        <dbReference type="ARBA" id="ARBA00022737"/>
    </source>
</evidence>
<dbReference type="InterPro" id="IPR042197">
    <property type="entry name" value="Apaf_helical"/>
</dbReference>